<dbReference type="AlphaFoldDB" id="S0L0M9"/>
<evidence type="ECO:0000313" key="2">
    <source>
        <dbReference type="Proteomes" id="UP000015961"/>
    </source>
</evidence>
<evidence type="ECO:0008006" key="3">
    <source>
        <dbReference type="Google" id="ProtNLM"/>
    </source>
</evidence>
<sequence length="66" mass="7311">MVFNTWKKIVPSEKGEAFHVGQKVSVVGQSQAANGTIDALLVNTAVVLMEEEQEKQVIKYEHLVTL</sequence>
<dbReference type="RefSeq" id="WP_016186341.1">
    <property type="nucleotide sequence ID" value="NZ_ASWO01000007.1"/>
</dbReference>
<comment type="caution">
    <text evidence="1">The sequence shown here is derived from an EMBL/GenBank/DDBJ whole genome shotgun (WGS) entry which is preliminary data.</text>
</comment>
<accession>S0L0M9</accession>
<dbReference type="EMBL" id="ASWO01000007">
    <property type="protein sequence ID" value="EOT83061.1"/>
    <property type="molecule type" value="Genomic_DNA"/>
</dbReference>
<dbReference type="Proteomes" id="UP000015961">
    <property type="component" value="Unassembled WGS sequence"/>
</dbReference>
<keyword evidence="2" id="KW-1185">Reference proteome</keyword>
<reference evidence="1 2" key="1">
    <citation type="submission" date="2013-03" db="EMBL/GenBank/DDBJ databases">
        <title>The Genome Sequence of Enterococcus sulfureus ATCC_49903 (PacBio/Illumina hybrid assembly).</title>
        <authorList>
            <consortium name="The Broad Institute Genomics Platform"/>
            <consortium name="The Broad Institute Genome Sequencing Center for Infectious Disease"/>
            <person name="Earl A."/>
            <person name="Russ C."/>
            <person name="Gilmore M."/>
            <person name="Surin D."/>
            <person name="Walker B."/>
            <person name="Young S."/>
            <person name="Zeng Q."/>
            <person name="Gargeya S."/>
            <person name="Fitzgerald M."/>
            <person name="Haas B."/>
            <person name="Abouelleil A."/>
            <person name="Allen A.W."/>
            <person name="Alvarado L."/>
            <person name="Arachchi H.M."/>
            <person name="Berlin A.M."/>
            <person name="Chapman S.B."/>
            <person name="Gainer-Dewar J."/>
            <person name="Goldberg J."/>
            <person name="Griggs A."/>
            <person name="Gujja S."/>
            <person name="Hansen M."/>
            <person name="Howarth C."/>
            <person name="Imamovic A."/>
            <person name="Ireland A."/>
            <person name="Larimer J."/>
            <person name="McCowan C."/>
            <person name="Murphy C."/>
            <person name="Pearson M."/>
            <person name="Poon T.W."/>
            <person name="Priest M."/>
            <person name="Roberts A."/>
            <person name="Saif S."/>
            <person name="Shea T."/>
            <person name="Sisk P."/>
            <person name="Sykes S."/>
            <person name="Wortman J."/>
            <person name="Nusbaum C."/>
            <person name="Birren B."/>
        </authorList>
    </citation>
    <scope>NUCLEOTIDE SEQUENCE [LARGE SCALE GENOMIC DNA]</scope>
    <source>
        <strain evidence="1 2">ATCC 49903</strain>
    </source>
</reference>
<proteinExistence type="predicted"/>
<organism evidence="1 2">
    <name type="scientific">Enterococcus sulfureus ATCC 49903</name>
    <dbReference type="NCBI Taxonomy" id="1140003"/>
    <lineage>
        <taxon>Bacteria</taxon>
        <taxon>Bacillati</taxon>
        <taxon>Bacillota</taxon>
        <taxon>Bacilli</taxon>
        <taxon>Lactobacillales</taxon>
        <taxon>Enterococcaceae</taxon>
        <taxon>Enterococcus</taxon>
    </lineage>
</organism>
<gene>
    <name evidence="1" type="ORF">I573_02174</name>
</gene>
<dbReference type="PATRIC" id="fig|1140003.3.peg.1840"/>
<dbReference type="eggNOG" id="ENOG5030SK9">
    <property type="taxonomic scope" value="Bacteria"/>
</dbReference>
<protein>
    <recommendedName>
        <fullName evidence="3">KOW domain-containing protein</fullName>
    </recommendedName>
</protein>
<name>S0L0M9_9ENTE</name>
<dbReference type="STRING" id="1140003.OMY_01909"/>
<evidence type="ECO:0000313" key="1">
    <source>
        <dbReference type="EMBL" id="EOT83061.1"/>
    </source>
</evidence>